<dbReference type="PANTHER" id="PTHR45871">
    <property type="entry name" value="N-ACETYLGLUCOSAMINYL-PHOSPHATIDYLINOSITOL BIOSYNTHETIC PROTEIN"/>
    <property type="match status" value="1"/>
</dbReference>
<dbReference type="GO" id="GO:0004664">
    <property type="term" value="F:prephenate dehydratase activity"/>
    <property type="evidence" value="ECO:0007669"/>
    <property type="project" value="UniProtKB-EC"/>
</dbReference>
<evidence type="ECO:0000259" key="19">
    <source>
        <dbReference type="PROSITE" id="PS51671"/>
    </source>
</evidence>
<evidence type="ECO:0000256" key="5">
    <source>
        <dbReference type="ARBA" id="ARBA00013147"/>
    </source>
</evidence>
<sequence>MGDLTALRHKIDSLDVSIIHLLNERAQVSVDIGAAKKALDAVEIGRQLVWNDFRSSRVHSHARKANLRNGNRKVSRLNKGPLKDESLNAIFREIMSASISLQKELKVGYLGPAGSFSHQAAIERFGDSVLYIPQEQIKDVFTLVEKGRATYGIVPFENSTHGSVVQTLDRLMDTNLKIRAESYLTIHQCLLSNSPLKSIKRIYSHPQGFGQSQKWLDAHLPNAERINVSSTSLAAEIAARETGSAAICSETCASLYGLDILERDIEDLKTNTTRFFVLGTSSDKPTSDDKLLVRFTVDHRQPGALCDGLKVFKDHNINLTKIDSRPSRERPWHYVFYVECQGGKEVDEEAIQAAVQELSKYCLEVCVIIITHAYGHRAGVRYVTNGLKVYYVPMGIVYSQASFPTIFGFFPIFRAIVIREEIDIVHGHQAFSSMCLEGILHGRTMGLKACFTDHSLFGFADASSILTNKLLKWTLSDIDHVICVSNTRQVCNCLSVLFLTVFLERSVPTHSISKENTVLRAALNPQHVSVIPNAIVASQFKPDTSKRDPTKITIVVISRLVYRKGIDLLIAVIPRICAMHQRARFINGGDGPKRIDLEQMREKYLLHDRVELLGPVKHHDVVKVLNQGDIFLNTSLTEAFCIAIVEAASCGLLVVSTKVGGVPEVLPRHMINFSKPEEDDLVVAVSKAIHLIRSREVNPVTFHEELKEMYSWSNVAERTEKVYDEITRSPTPPLIERLRRYYGCGVFAGKIFCLVMAIDYLIWMFLEWLFPKEEVEIAQTVDYATWRRMGGNNISLVPRKGPVMQRGKESFPYGTERGFRGRGRGRGRGQGYRGGYFRGGRGRNGGFGARQGQHGEEGYYKPSFIEDPWQHLFPPGYTERNVPVERPVDDLSTTVEVNTEANNM</sequence>
<dbReference type="Gene3D" id="3.40.50.2000">
    <property type="entry name" value="Glycogen Phosphorylase B"/>
    <property type="match status" value="1"/>
</dbReference>
<dbReference type="InterPro" id="IPR045865">
    <property type="entry name" value="ACT-like_dom_sf"/>
</dbReference>
<evidence type="ECO:0000256" key="6">
    <source>
        <dbReference type="ARBA" id="ARBA00022502"/>
    </source>
</evidence>
<dbReference type="Pfam" id="PF01817">
    <property type="entry name" value="CM_2"/>
    <property type="match status" value="1"/>
</dbReference>
<dbReference type="Pfam" id="PF00534">
    <property type="entry name" value="Glycos_transf_1"/>
    <property type="match status" value="1"/>
</dbReference>
<dbReference type="InterPro" id="IPR036263">
    <property type="entry name" value="Chorismate_II_sf"/>
</dbReference>
<gene>
    <name evidence="20" type="ORF">BZG36_04934</name>
</gene>
<dbReference type="SMART" id="SM00830">
    <property type="entry name" value="CM_2"/>
    <property type="match status" value="1"/>
</dbReference>
<dbReference type="UniPathway" id="UPA00196"/>
<dbReference type="GO" id="GO:0009094">
    <property type="term" value="P:L-phenylalanine biosynthetic process"/>
    <property type="evidence" value="ECO:0007669"/>
    <property type="project" value="UniProtKB-KW"/>
</dbReference>
<keyword evidence="12" id="KW-0456">Lyase</keyword>
<evidence type="ECO:0000256" key="9">
    <source>
        <dbReference type="ARBA" id="ARBA00022679"/>
    </source>
</evidence>
<dbReference type="InterPro" id="IPR036979">
    <property type="entry name" value="CM_dom_sf"/>
</dbReference>
<keyword evidence="7" id="KW-0028">Amino-acid biosynthesis</keyword>
<evidence type="ECO:0000256" key="4">
    <source>
        <dbReference type="ARBA" id="ARBA00012420"/>
    </source>
</evidence>
<reference evidence="20 21" key="1">
    <citation type="journal article" date="2017" name="Mycologia">
        <title>Bifiguratus adelaidae, gen. et sp. nov., a new member of Mucoromycotina in endophytic and soil-dwelling habitats.</title>
        <authorList>
            <person name="Torres-Cruz T.J."/>
            <person name="Billingsley Tobias T.L."/>
            <person name="Almatruk M."/>
            <person name="Hesse C."/>
            <person name="Kuske C.R."/>
            <person name="Desiro A."/>
            <person name="Benucci G.M."/>
            <person name="Bonito G."/>
            <person name="Stajich J.E."/>
            <person name="Dunlap C."/>
            <person name="Arnold A.E."/>
            <person name="Porras-Alfaro A."/>
        </authorList>
    </citation>
    <scope>NUCLEOTIDE SEQUENCE [LARGE SCALE GENOMIC DNA]</scope>
    <source>
        <strain evidence="20 21">AZ0501</strain>
    </source>
</reference>
<dbReference type="PANTHER" id="PTHR45871:SF1">
    <property type="entry name" value="PHOSPHATIDYLINOSITOL N-ACETYLGLUCOSAMINYLTRANSFERASE SUBUNIT A"/>
    <property type="match status" value="1"/>
</dbReference>
<keyword evidence="16" id="KW-1133">Transmembrane helix</keyword>
<comment type="catalytic activity">
    <reaction evidence="14">
        <text>prephenate + H(+) = 3-phenylpyruvate + CO2 + H2O</text>
        <dbReference type="Rhea" id="RHEA:21648"/>
        <dbReference type="ChEBI" id="CHEBI:15377"/>
        <dbReference type="ChEBI" id="CHEBI:15378"/>
        <dbReference type="ChEBI" id="CHEBI:16526"/>
        <dbReference type="ChEBI" id="CHEBI:18005"/>
        <dbReference type="ChEBI" id="CHEBI:29934"/>
        <dbReference type="EC" id="4.2.1.51"/>
    </reaction>
</comment>
<evidence type="ECO:0000256" key="3">
    <source>
        <dbReference type="ARBA" id="ARBA00004741"/>
    </source>
</evidence>
<dbReference type="InterPro" id="IPR013234">
    <property type="entry name" value="PIGA_GPI_anchor_biosynthesis"/>
</dbReference>
<dbReference type="GO" id="GO:0004106">
    <property type="term" value="F:chorismate mutase activity"/>
    <property type="evidence" value="ECO:0007669"/>
    <property type="project" value="InterPro"/>
</dbReference>
<evidence type="ECO:0000256" key="8">
    <source>
        <dbReference type="ARBA" id="ARBA00022676"/>
    </source>
</evidence>
<keyword evidence="8" id="KW-0328">Glycosyltransferase</keyword>
<dbReference type="FunFam" id="3.40.190.10:FF:000034">
    <property type="entry name" value="Chorismate mutase/prephenate dehydratase"/>
    <property type="match status" value="1"/>
</dbReference>
<dbReference type="SUPFAM" id="SSF55021">
    <property type="entry name" value="ACT-like"/>
    <property type="match status" value="1"/>
</dbReference>
<keyword evidence="21" id="KW-1185">Reference proteome</keyword>
<dbReference type="OrthoDB" id="734129at2759"/>
<protein>
    <recommendedName>
        <fullName evidence="13">GlcNAc-PI synthesis protein</fullName>
        <ecNumber evidence="4">2.4.1.198</ecNumber>
        <ecNumber evidence="5">4.2.1.51</ecNumber>
    </recommendedName>
</protein>
<dbReference type="CDD" id="cd03796">
    <property type="entry name" value="GT4_PIG-A-like"/>
    <property type="match status" value="1"/>
</dbReference>
<dbReference type="NCBIfam" id="NF008865">
    <property type="entry name" value="PRK11898.1"/>
    <property type="match status" value="1"/>
</dbReference>
<dbReference type="SUPFAM" id="SSF53850">
    <property type="entry name" value="Periplasmic binding protein-like II"/>
    <property type="match status" value="1"/>
</dbReference>
<comment type="pathway">
    <text evidence="3">Amino-acid biosynthesis; L-phenylalanine biosynthesis; phenylpyruvate from prephenate: step 1/1.</text>
</comment>
<feature type="domain" description="Chorismate mutase" evidence="17">
    <location>
        <begin position="1"/>
        <end position="106"/>
    </location>
</feature>
<comment type="function">
    <text evidence="1">Catalytic subunit in the complex catalyzing the transfer of N-acetylglucosamine from UDP-N-acetylglucosamine to phosphatidylinositol, the first step of GPI biosynthesis.</text>
</comment>
<evidence type="ECO:0000256" key="15">
    <source>
        <dbReference type="SAM" id="MobiDB-lite"/>
    </source>
</evidence>
<dbReference type="Pfam" id="PF00800">
    <property type="entry name" value="PDT"/>
    <property type="match status" value="1"/>
</dbReference>
<dbReference type="GO" id="GO:0000506">
    <property type="term" value="C:glycosylphosphatidylinositol-N-acetylglucosaminyltransferase (GPI-GnT) complex"/>
    <property type="evidence" value="ECO:0007669"/>
    <property type="project" value="InterPro"/>
</dbReference>
<dbReference type="InterPro" id="IPR001296">
    <property type="entry name" value="Glyco_trans_1"/>
</dbReference>
<evidence type="ECO:0000313" key="20">
    <source>
        <dbReference type="EMBL" id="OZJ02913.1"/>
    </source>
</evidence>
<name>A0A261XX25_9FUNG</name>
<dbReference type="Proteomes" id="UP000242875">
    <property type="component" value="Unassembled WGS sequence"/>
</dbReference>
<dbReference type="InterPro" id="IPR002912">
    <property type="entry name" value="ACT_dom"/>
</dbReference>
<keyword evidence="9" id="KW-0808">Transferase</keyword>
<evidence type="ECO:0000256" key="13">
    <source>
        <dbReference type="ARBA" id="ARBA00032160"/>
    </source>
</evidence>
<dbReference type="CDD" id="cd04905">
    <property type="entry name" value="ACT_CM-PDT"/>
    <property type="match status" value="1"/>
</dbReference>
<accession>A0A261XX25</accession>
<dbReference type="Gene3D" id="3.30.70.260">
    <property type="match status" value="1"/>
</dbReference>
<dbReference type="PROSITE" id="PS51168">
    <property type="entry name" value="CHORISMATE_MUT_2"/>
    <property type="match status" value="1"/>
</dbReference>
<evidence type="ECO:0000313" key="21">
    <source>
        <dbReference type="Proteomes" id="UP000242875"/>
    </source>
</evidence>
<evidence type="ECO:0000256" key="11">
    <source>
        <dbReference type="ARBA" id="ARBA00023222"/>
    </source>
</evidence>
<evidence type="ECO:0000259" key="17">
    <source>
        <dbReference type="PROSITE" id="PS51168"/>
    </source>
</evidence>
<keyword evidence="16" id="KW-0472">Membrane</keyword>
<organism evidence="20 21">
    <name type="scientific">Bifiguratus adelaidae</name>
    <dbReference type="NCBI Taxonomy" id="1938954"/>
    <lineage>
        <taxon>Eukaryota</taxon>
        <taxon>Fungi</taxon>
        <taxon>Fungi incertae sedis</taxon>
        <taxon>Mucoromycota</taxon>
        <taxon>Mucoromycotina</taxon>
        <taxon>Endogonomycetes</taxon>
        <taxon>Endogonales</taxon>
        <taxon>Endogonales incertae sedis</taxon>
        <taxon>Bifiguratus</taxon>
    </lineage>
</organism>
<evidence type="ECO:0000259" key="18">
    <source>
        <dbReference type="PROSITE" id="PS51171"/>
    </source>
</evidence>
<evidence type="ECO:0000256" key="16">
    <source>
        <dbReference type="SAM" id="Phobius"/>
    </source>
</evidence>
<evidence type="ECO:0000256" key="2">
    <source>
        <dbReference type="ARBA" id="ARBA00004687"/>
    </source>
</evidence>
<dbReference type="Gene3D" id="3.40.190.10">
    <property type="entry name" value="Periplasmic binding protein-like II"/>
    <property type="match status" value="2"/>
</dbReference>
<comment type="caution">
    <text evidence="20">The sequence shown here is derived from an EMBL/GenBank/DDBJ whole genome shotgun (WGS) entry which is preliminary data.</text>
</comment>
<evidence type="ECO:0000256" key="10">
    <source>
        <dbReference type="ARBA" id="ARBA00023141"/>
    </source>
</evidence>
<feature type="domain" description="ACT" evidence="19">
    <location>
        <begin position="293"/>
        <end position="370"/>
    </location>
</feature>
<feature type="region of interest" description="Disordered" evidence="15">
    <location>
        <begin position="814"/>
        <end position="835"/>
    </location>
</feature>
<evidence type="ECO:0000256" key="7">
    <source>
        <dbReference type="ARBA" id="ARBA00022605"/>
    </source>
</evidence>
<keyword evidence="10" id="KW-0057">Aromatic amino acid biosynthesis</keyword>
<dbReference type="EC" id="2.4.1.198" evidence="4"/>
<feature type="transmembrane region" description="Helical" evidence="16">
    <location>
        <begin position="740"/>
        <end position="762"/>
    </location>
</feature>
<dbReference type="SUPFAM" id="SSF53756">
    <property type="entry name" value="UDP-Glycosyltransferase/glycogen phosphorylase"/>
    <property type="match status" value="1"/>
</dbReference>
<dbReference type="GO" id="GO:0046417">
    <property type="term" value="P:chorismate metabolic process"/>
    <property type="evidence" value="ECO:0007669"/>
    <property type="project" value="InterPro"/>
</dbReference>
<dbReference type="PROSITE" id="PS51671">
    <property type="entry name" value="ACT"/>
    <property type="match status" value="1"/>
</dbReference>
<evidence type="ECO:0000256" key="12">
    <source>
        <dbReference type="ARBA" id="ARBA00023239"/>
    </source>
</evidence>
<comment type="pathway">
    <text evidence="2">Glycolipid biosynthesis; glycosylphosphatidylinositol-anchor biosynthesis.</text>
</comment>
<dbReference type="GO" id="GO:0017176">
    <property type="term" value="F:phosphatidylinositol N-acetylglucosaminyltransferase activity"/>
    <property type="evidence" value="ECO:0007669"/>
    <property type="project" value="UniProtKB-EC"/>
</dbReference>
<keyword evidence="6" id="KW-0337">GPI-anchor biosynthesis</keyword>
<keyword evidence="11" id="KW-0584">Phenylalanine biosynthesis</keyword>
<dbReference type="GO" id="GO:0006506">
    <property type="term" value="P:GPI anchor biosynthetic process"/>
    <property type="evidence" value="ECO:0007669"/>
    <property type="project" value="UniProtKB-UniPathway"/>
</dbReference>
<dbReference type="InterPro" id="IPR001086">
    <property type="entry name" value="Preph_deHydtase"/>
</dbReference>
<dbReference type="AlphaFoldDB" id="A0A261XX25"/>
<dbReference type="SUPFAM" id="SSF48600">
    <property type="entry name" value="Chorismate mutase II"/>
    <property type="match status" value="1"/>
</dbReference>
<keyword evidence="16" id="KW-0812">Transmembrane</keyword>
<feature type="domain" description="Prephenate dehydratase" evidence="18">
    <location>
        <begin position="106"/>
        <end position="280"/>
    </location>
</feature>
<dbReference type="EC" id="4.2.1.51" evidence="5"/>
<evidence type="ECO:0000256" key="1">
    <source>
        <dbReference type="ARBA" id="ARBA00003265"/>
    </source>
</evidence>
<dbReference type="InterPro" id="IPR039507">
    <property type="entry name" value="PIG-A/GPI3"/>
</dbReference>
<proteinExistence type="predicted"/>
<dbReference type="PROSITE" id="PS51171">
    <property type="entry name" value="PREPHENATE_DEHYDR_3"/>
    <property type="match status" value="1"/>
</dbReference>
<dbReference type="EMBL" id="MVBO01000117">
    <property type="protein sequence ID" value="OZJ02913.1"/>
    <property type="molecule type" value="Genomic_DNA"/>
</dbReference>
<dbReference type="CDD" id="cd13630">
    <property type="entry name" value="PBP2_PDT_1"/>
    <property type="match status" value="1"/>
</dbReference>
<dbReference type="Pfam" id="PF08288">
    <property type="entry name" value="PIGA"/>
    <property type="match status" value="1"/>
</dbReference>
<evidence type="ECO:0000256" key="14">
    <source>
        <dbReference type="ARBA" id="ARBA00047848"/>
    </source>
</evidence>
<dbReference type="InterPro" id="IPR002701">
    <property type="entry name" value="CM_II_prokaryot"/>
</dbReference>
<dbReference type="Gene3D" id="1.20.59.10">
    <property type="entry name" value="Chorismate mutase"/>
    <property type="match status" value="1"/>
</dbReference>